<comment type="caution">
    <text evidence="2">The sequence shown here is derived from an EMBL/GenBank/DDBJ whole genome shotgun (WGS) entry which is preliminary data.</text>
</comment>
<reference evidence="2 3" key="1">
    <citation type="submission" date="2024-03" db="EMBL/GenBank/DDBJ databases">
        <title>Draft genome sequence of Klenkia terrae.</title>
        <authorList>
            <person name="Duangmal K."/>
            <person name="Chantavorakit T."/>
        </authorList>
    </citation>
    <scope>NUCLEOTIDE SEQUENCE [LARGE SCALE GENOMIC DNA]</scope>
    <source>
        <strain evidence="2 3">JCM 17786</strain>
    </source>
</reference>
<evidence type="ECO:0000313" key="2">
    <source>
        <dbReference type="EMBL" id="MEI4278902.1"/>
    </source>
</evidence>
<feature type="region of interest" description="Disordered" evidence="1">
    <location>
        <begin position="93"/>
        <end position="117"/>
    </location>
</feature>
<evidence type="ECO:0000256" key="1">
    <source>
        <dbReference type="SAM" id="MobiDB-lite"/>
    </source>
</evidence>
<dbReference type="EMBL" id="JBAPLV010000010">
    <property type="protein sequence ID" value="MEI4278902.1"/>
    <property type="molecule type" value="Genomic_DNA"/>
</dbReference>
<proteinExistence type="predicted"/>
<dbReference type="RefSeq" id="WP_336392245.1">
    <property type="nucleotide sequence ID" value="NZ_JBAPLV010000010.1"/>
</dbReference>
<dbReference type="Proteomes" id="UP001373496">
    <property type="component" value="Unassembled WGS sequence"/>
</dbReference>
<protein>
    <submittedName>
        <fullName evidence="2">Uncharacterized protein</fullName>
    </submittedName>
</protein>
<organism evidence="2 3">
    <name type="scientific">Klenkia terrae</name>
    <dbReference type="NCBI Taxonomy" id="1052259"/>
    <lineage>
        <taxon>Bacteria</taxon>
        <taxon>Bacillati</taxon>
        <taxon>Actinomycetota</taxon>
        <taxon>Actinomycetes</taxon>
        <taxon>Geodermatophilales</taxon>
        <taxon>Geodermatophilaceae</taxon>
        <taxon>Klenkia</taxon>
    </lineage>
</organism>
<gene>
    <name evidence="2" type="ORF">UXQ13_10530</name>
</gene>
<sequence length="117" mass="11514">MSTVHGPVVLGGGWTGAAVVGAPRTGLSAVGAAHGSVEARSELFAPRASDGEVALDGGTATAARLGPAPEYVPSALGIGAAIWSAVRRRRGAPVGVPTTPGYAMTTGSHPPEEMTTL</sequence>
<name>A0ABU8E5I7_9ACTN</name>
<accession>A0ABU8E5I7</accession>
<evidence type="ECO:0000313" key="3">
    <source>
        <dbReference type="Proteomes" id="UP001373496"/>
    </source>
</evidence>
<keyword evidence="3" id="KW-1185">Reference proteome</keyword>